<dbReference type="EMBL" id="ACPB03015483">
    <property type="status" value="NOT_ANNOTATED_CDS"/>
    <property type="molecule type" value="Genomic_DNA"/>
</dbReference>
<name>T1HA95_RHOPR</name>
<dbReference type="GO" id="GO:0045087">
    <property type="term" value="P:innate immune response"/>
    <property type="evidence" value="ECO:0007669"/>
    <property type="project" value="TreeGrafter"/>
</dbReference>
<reference evidence="1" key="1">
    <citation type="submission" date="2015-05" db="UniProtKB">
        <authorList>
            <consortium name="EnsemblMetazoa"/>
        </authorList>
    </citation>
    <scope>IDENTIFICATION</scope>
</reference>
<dbReference type="SUPFAM" id="SSF57501">
    <property type="entry name" value="Cystine-knot cytokines"/>
    <property type="match status" value="1"/>
</dbReference>
<proteinExistence type="predicted"/>
<dbReference type="AlphaFoldDB" id="T1HA95"/>
<dbReference type="VEuPathDB" id="VectorBase:RPRC000952"/>
<dbReference type="InterPro" id="IPR029034">
    <property type="entry name" value="Cystine-knot_cytokine"/>
</dbReference>
<evidence type="ECO:0000313" key="1">
    <source>
        <dbReference type="EnsemblMetazoa" id="RPRC000952-PA"/>
    </source>
</evidence>
<dbReference type="GO" id="GO:0021556">
    <property type="term" value="P:central nervous system formation"/>
    <property type="evidence" value="ECO:0007669"/>
    <property type="project" value="TreeGrafter"/>
</dbReference>
<dbReference type="GO" id="GO:0005576">
    <property type="term" value="C:extracellular region"/>
    <property type="evidence" value="ECO:0007669"/>
    <property type="project" value="TreeGrafter"/>
</dbReference>
<dbReference type="GO" id="GO:0008083">
    <property type="term" value="F:growth factor activity"/>
    <property type="evidence" value="ECO:0007669"/>
    <property type="project" value="TreeGrafter"/>
</dbReference>
<protein>
    <recommendedName>
        <fullName evidence="3">Spaetzle domain-containing protein</fullName>
    </recommendedName>
</protein>
<dbReference type="HOGENOM" id="CLU_064162_0_0_1"/>
<organism evidence="1 2">
    <name type="scientific">Rhodnius prolixus</name>
    <name type="common">Triatomid bug</name>
    <dbReference type="NCBI Taxonomy" id="13249"/>
    <lineage>
        <taxon>Eukaryota</taxon>
        <taxon>Metazoa</taxon>
        <taxon>Ecdysozoa</taxon>
        <taxon>Arthropoda</taxon>
        <taxon>Hexapoda</taxon>
        <taxon>Insecta</taxon>
        <taxon>Pterygota</taxon>
        <taxon>Neoptera</taxon>
        <taxon>Paraneoptera</taxon>
        <taxon>Hemiptera</taxon>
        <taxon>Heteroptera</taxon>
        <taxon>Panheteroptera</taxon>
        <taxon>Cimicomorpha</taxon>
        <taxon>Reduviidae</taxon>
        <taxon>Triatominae</taxon>
        <taxon>Rhodnius</taxon>
    </lineage>
</organism>
<dbReference type="EnsemblMetazoa" id="RPRC000952-RA">
    <property type="protein sequence ID" value="RPRC000952-PA"/>
    <property type="gene ID" value="RPRC000952"/>
</dbReference>
<dbReference type="PANTHER" id="PTHR23199">
    <property type="entry name" value="NEUROTROPHIN 1-RELATED"/>
    <property type="match status" value="1"/>
</dbReference>
<dbReference type="eggNOG" id="ENOG502R34D">
    <property type="taxonomic scope" value="Eukaryota"/>
</dbReference>
<dbReference type="FunCoup" id="T1HA95">
    <property type="interactions" value="27"/>
</dbReference>
<evidence type="ECO:0008006" key="3">
    <source>
        <dbReference type="Google" id="ProtNLM"/>
    </source>
</evidence>
<dbReference type="InterPro" id="IPR052444">
    <property type="entry name" value="Spz/Toll_ligand-like"/>
</dbReference>
<dbReference type="InParanoid" id="T1HA95"/>
<dbReference type="GO" id="GO:0005121">
    <property type="term" value="F:Toll binding"/>
    <property type="evidence" value="ECO:0007669"/>
    <property type="project" value="TreeGrafter"/>
</dbReference>
<accession>T1HA95</accession>
<sequence length="315" mass="35541">MVGLVFVVSVNKASLEVLLINDIKQIISLDNDIPIKIKNPFDTNGKVEGYYRFEKVVNSVPPKVKPPPYYKSTKPCPGLDKPFTMEKATTSLCGDLNKGFIPMNPMNQNIQGMPYPFELITNKTLQFLSRILPVLQSDETIPKVTSLQVPDNYYYHVDNKKMCLVYKALQGESLADLNSNNHKSMMNTMESPGDLFDSSFSSLAMERKSDNAPATPCPASIEYATPVFARNYQGIWRYIVQIPYEEGKCLSSPRWVSLLVAEIYYPNGMLNDKVAKESAKHMKNDENLQCDGYDTNGCYQVKNCFINETESLSVF</sequence>
<keyword evidence="2" id="KW-1185">Reference proteome</keyword>
<evidence type="ECO:0000313" key="2">
    <source>
        <dbReference type="Proteomes" id="UP000015103"/>
    </source>
</evidence>
<dbReference type="STRING" id="13249.T1HA95"/>
<dbReference type="PANTHER" id="PTHR23199:SF7">
    <property type="entry name" value="RE45222P"/>
    <property type="match status" value="1"/>
</dbReference>
<dbReference type="Proteomes" id="UP000015103">
    <property type="component" value="Unassembled WGS sequence"/>
</dbReference>